<evidence type="ECO:0000256" key="19">
    <source>
        <dbReference type="PIRSR" id="PIRSR006135-2"/>
    </source>
</evidence>
<dbReference type="InterPro" id="IPR003203">
    <property type="entry name" value="CobU/CobP"/>
</dbReference>
<evidence type="ECO:0000256" key="1">
    <source>
        <dbReference type="ARBA" id="ARBA00000312"/>
    </source>
</evidence>
<dbReference type="GO" id="GO:0009236">
    <property type="term" value="P:cobalamin biosynthetic process"/>
    <property type="evidence" value="ECO:0007669"/>
    <property type="project" value="UniProtKB-UniPathway"/>
</dbReference>
<feature type="binding site" evidence="19">
    <location>
        <begin position="20"/>
        <end position="27"/>
    </location>
    <ligand>
        <name>GTP</name>
        <dbReference type="ChEBI" id="CHEBI:37565"/>
    </ligand>
</feature>
<dbReference type="PANTHER" id="PTHR34848:SF1">
    <property type="entry name" value="BIFUNCTIONAL ADENOSYLCOBALAMIN BIOSYNTHESIS PROTEIN COBU"/>
    <property type="match status" value="1"/>
</dbReference>
<keyword evidence="14" id="KW-0067">ATP-binding</keyword>
<evidence type="ECO:0000256" key="5">
    <source>
        <dbReference type="ARBA" id="ARBA00004692"/>
    </source>
</evidence>
<gene>
    <name evidence="21" type="ORF">CK620_07235</name>
</gene>
<feature type="binding site" evidence="19">
    <location>
        <begin position="50"/>
        <end position="52"/>
    </location>
    <ligand>
        <name>GTP</name>
        <dbReference type="ChEBI" id="CHEBI:37565"/>
    </ligand>
</feature>
<sequence>MSHEPVPQRSPGPAHVLLLGGQKSGKSGHAEQLAAAWLAEQPGREVLVIATAQALDEEMRTRIARHRQQRLQRLPAAQTLEEPLQLAASIAAHSGPQRLLLVDCLTLWLTNWLMPAEPAAPAPAQGATQGGLLDAPPDEAALLRQRRAALATAKAALLQALAQARGPVVLVSNEMGWGVMPLGRAVRAYADELGLLNQALAQHCRHVLLVAAGQAIDIKALAQPLPRL</sequence>
<feature type="binding site" evidence="19">
    <location>
        <position position="103"/>
    </location>
    <ligand>
        <name>GTP</name>
        <dbReference type="ChEBI" id="CHEBI:37565"/>
    </ligand>
</feature>
<evidence type="ECO:0000256" key="15">
    <source>
        <dbReference type="ARBA" id="ARBA00023134"/>
    </source>
</evidence>
<dbReference type="RefSeq" id="WP_095549912.1">
    <property type="nucleotide sequence ID" value="NZ_NSJF01000003.1"/>
</dbReference>
<keyword evidence="11 21" id="KW-0808">Transferase</keyword>
<comment type="function">
    <text evidence="4">Catalyzes ATP-dependent phosphorylation of adenosylcobinamide and addition of GMP to adenosylcobinamide phosphate.</text>
</comment>
<dbReference type="UniPathway" id="UPA00148">
    <property type="reaction ID" value="UER00236"/>
</dbReference>
<evidence type="ECO:0000256" key="8">
    <source>
        <dbReference type="ARBA" id="ARBA00012016"/>
    </source>
</evidence>
<dbReference type="Gene3D" id="3.40.50.300">
    <property type="entry name" value="P-loop containing nucleotide triphosphate hydrolases"/>
    <property type="match status" value="1"/>
</dbReference>
<dbReference type="GO" id="GO:0005525">
    <property type="term" value="F:GTP binding"/>
    <property type="evidence" value="ECO:0007669"/>
    <property type="project" value="UniProtKB-KW"/>
</dbReference>
<evidence type="ECO:0000256" key="16">
    <source>
        <dbReference type="ARBA" id="ARBA00029570"/>
    </source>
</evidence>
<dbReference type="Pfam" id="PF02283">
    <property type="entry name" value="CobU"/>
    <property type="match status" value="1"/>
</dbReference>
<evidence type="ECO:0000256" key="6">
    <source>
        <dbReference type="ARBA" id="ARBA00005159"/>
    </source>
</evidence>
<evidence type="ECO:0000256" key="18">
    <source>
        <dbReference type="PIRSR" id="PIRSR006135-1"/>
    </source>
</evidence>
<comment type="catalytic activity">
    <reaction evidence="1">
        <text>adenosylcob(III)inamide + ATP = adenosylcob(III)inamide phosphate + ADP + H(+)</text>
        <dbReference type="Rhea" id="RHEA:15769"/>
        <dbReference type="ChEBI" id="CHEBI:2480"/>
        <dbReference type="ChEBI" id="CHEBI:15378"/>
        <dbReference type="ChEBI" id="CHEBI:30616"/>
        <dbReference type="ChEBI" id="CHEBI:58502"/>
        <dbReference type="ChEBI" id="CHEBI:456216"/>
        <dbReference type="EC" id="2.7.1.156"/>
    </reaction>
</comment>
<reference evidence="21 22" key="1">
    <citation type="submission" date="2017-08" db="EMBL/GenBank/DDBJ databases">
        <title>WGS of Clinical strains of the CDC Group NO-1 linked to zoonotic infections in humans.</title>
        <authorList>
            <person name="Bernier A.-M."/>
            <person name="Bernard K."/>
        </authorList>
    </citation>
    <scope>NUCLEOTIDE SEQUENCE [LARGE SCALE GENOMIC DNA]</scope>
    <source>
        <strain evidence="21 22">NML03-0146</strain>
    </source>
</reference>
<feature type="binding site" evidence="19">
    <location>
        <begin position="67"/>
        <end position="70"/>
    </location>
    <ligand>
        <name>GTP</name>
        <dbReference type="ChEBI" id="CHEBI:37565"/>
    </ligand>
</feature>
<comment type="catalytic activity">
    <reaction evidence="2">
        <text>adenosylcob(III)inamide phosphate + GTP + H(+) = adenosylcob(III)inamide-GDP + diphosphate</text>
        <dbReference type="Rhea" id="RHEA:22712"/>
        <dbReference type="ChEBI" id="CHEBI:15378"/>
        <dbReference type="ChEBI" id="CHEBI:33019"/>
        <dbReference type="ChEBI" id="CHEBI:37565"/>
        <dbReference type="ChEBI" id="CHEBI:58502"/>
        <dbReference type="ChEBI" id="CHEBI:60487"/>
        <dbReference type="EC" id="2.7.7.62"/>
    </reaction>
</comment>
<evidence type="ECO:0000256" key="11">
    <source>
        <dbReference type="ARBA" id="ARBA00022679"/>
    </source>
</evidence>
<evidence type="ECO:0000313" key="21">
    <source>
        <dbReference type="EMBL" id="PAT34881.1"/>
    </source>
</evidence>
<name>A0A2A2AAU5_9BURK</name>
<evidence type="ECO:0000256" key="10">
    <source>
        <dbReference type="ARBA" id="ARBA00022573"/>
    </source>
</evidence>
<dbReference type="GO" id="GO:0005524">
    <property type="term" value="F:ATP binding"/>
    <property type="evidence" value="ECO:0007669"/>
    <property type="project" value="UniProtKB-KW"/>
</dbReference>
<dbReference type="CDD" id="cd00544">
    <property type="entry name" value="CobU"/>
    <property type="match status" value="1"/>
</dbReference>
<dbReference type="AlphaFoldDB" id="A0A2A2AAU5"/>
<feature type="binding site" evidence="19">
    <location>
        <position position="81"/>
    </location>
    <ligand>
        <name>GTP</name>
        <dbReference type="ChEBI" id="CHEBI:37565"/>
    </ligand>
</feature>
<dbReference type="EC" id="2.7.1.156" evidence="8"/>
<comment type="caution">
    <text evidence="21">The sequence shown here is derived from an EMBL/GenBank/DDBJ whole genome shotgun (WGS) entry which is preliminary data.</text>
</comment>
<accession>A0A2A2AAU5</accession>
<dbReference type="PANTHER" id="PTHR34848">
    <property type="match status" value="1"/>
</dbReference>
<dbReference type="EMBL" id="NSJF01000003">
    <property type="protein sequence ID" value="PAT34881.1"/>
    <property type="molecule type" value="Genomic_DNA"/>
</dbReference>
<organism evidence="21 22">
    <name type="scientific">Vandammella animalimorsus</name>
    <dbReference type="NCBI Taxonomy" id="2029117"/>
    <lineage>
        <taxon>Bacteria</taxon>
        <taxon>Pseudomonadati</taxon>
        <taxon>Pseudomonadota</taxon>
        <taxon>Betaproteobacteria</taxon>
        <taxon>Burkholderiales</taxon>
        <taxon>Comamonadaceae</taxon>
        <taxon>Vandammella</taxon>
    </lineage>
</organism>
<comment type="pathway">
    <text evidence="6">Cofactor biosynthesis; adenosylcobalamin biosynthesis; adenosylcobalamin from cob(II)yrinate a,c-diamide: step 5/7.</text>
</comment>
<dbReference type="SUPFAM" id="SSF52540">
    <property type="entry name" value="P-loop containing nucleoside triphosphate hydrolases"/>
    <property type="match status" value="1"/>
</dbReference>
<dbReference type="EC" id="2.7.7.62" evidence="9"/>
<evidence type="ECO:0000256" key="9">
    <source>
        <dbReference type="ARBA" id="ARBA00012523"/>
    </source>
</evidence>
<comment type="catalytic activity">
    <reaction evidence="3">
        <text>adenosylcob(III)inamide + GTP = adenosylcob(III)inamide phosphate + GDP + H(+)</text>
        <dbReference type="Rhea" id="RHEA:15765"/>
        <dbReference type="ChEBI" id="CHEBI:2480"/>
        <dbReference type="ChEBI" id="CHEBI:15378"/>
        <dbReference type="ChEBI" id="CHEBI:37565"/>
        <dbReference type="ChEBI" id="CHEBI:58189"/>
        <dbReference type="ChEBI" id="CHEBI:58502"/>
        <dbReference type="EC" id="2.7.1.156"/>
    </reaction>
</comment>
<evidence type="ECO:0000256" key="12">
    <source>
        <dbReference type="ARBA" id="ARBA00022741"/>
    </source>
</evidence>
<keyword evidence="21" id="KW-0548">Nucleotidyltransferase</keyword>
<dbReference type="Proteomes" id="UP000217999">
    <property type="component" value="Unassembled WGS sequence"/>
</dbReference>
<keyword evidence="12 19" id="KW-0547">Nucleotide-binding</keyword>
<keyword evidence="15 19" id="KW-0342">GTP-binding</keyword>
<proteinExistence type="inferred from homology"/>
<evidence type="ECO:0000256" key="20">
    <source>
        <dbReference type="SAM" id="MobiDB-lite"/>
    </source>
</evidence>
<dbReference type="GO" id="GO:0043752">
    <property type="term" value="F:adenosylcobinamide kinase activity"/>
    <property type="evidence" value="ECO:0007669"/>
    <property type="project" value="UniProtKB-EC"/>
</dbReference>
<feature type="region of interest" description="Disordered" evidence="20">
    <location>
        <begin position="1"/>
        <end position="25"/>
    </location>
</feature>
<dbReference type="GO" id="GO:0008820">
    <property type="term" value="F:cobinamide phosphate guanylyltransferase activity"/>
    <property type="evidence" value="ECO:0007669"/>
    <property type="project" value="UniProtKB-EC"/>
</dbReference>
<evidence type="ECO:0000256" key="14">
    <source>
        <dbReference type="ARBA" id="ARBA00022840"/>
    </source>
</evidence>
<feature type="active site" description="GMP-histidine intermediate" evidence="18">
    <location>
        <position position="66"/>
    </location>
</feature>
<protein>
    <recommendedName>
        <fullName evidence="16">Adenosylcobinamide kinase</fullName>
        <ecNumber evidence="8">2.7.1.156</ecNumber>
        <ecNumber evidence="9">2.7.7.62</ecNumber>
    </recommendedName>
    <alternativeName>
        <fullName evidence="17">Adenosylcobinamide-phosphate guanylyltransferase</fullName>
    </alternativeName>
</protein>
<dbReference type="NCBIfam" id="NF004469">
    <property type="entry name" value="PRK05800.1"/>
    <property type="match status" value="1"/>
</dbReference>
<evidence type="ECO:0000256" key="4">
    <source>
        <dbReference type="ARBA" id="ARBA00003889"/>
    </source>
</evidence>
<dbReference type="PIRSF" id="PIRSF006135">
    <property type="entry name" value="CobU"/>
    <property type="match status" value="1"/>
</dbReference>
<comment type="pathway">
    <text evidence="5">Cofactor biosynthesis; adenosylcobalamin biosynthesis; adenosylcobalamin from cob(II)yrinate a,c-diamide: step 6/7.</text>
</comment>
<evidence type="ECO:0000256" key="3">
    <source>
        <dbReference type="ARBA" id="ARBA00001522"/>
    </source>
</evidence>
<evidence type="ECO:0000256" key="13">
    <source>
        <dbReference type="ARBA" id="ARBA00022777"/>
    </source>
</evidence>
<evidence type="ECO:0000256" key="17">
    <source>
        <dbReference type="ARBA" id="ARBA00030571"/>
    </source>
</evidence>
<keyword evidence="13 21" id="KW-0418">Kinase</keyword>
<keyword evidence="10" id="KW-0169">Cobalamin biosynthesis</keyword>
<evidence type="ECO:0000256" key="2">
    <source>
        <dbReference type="ARBA" id="ARBA00000711"/>
    </source>
</evidence>
<evidence type="ECO:0000256" key="7">
    <source>
        <dbReference type="ARBA" id="ARBA00007490"/>
    </source>
</evidence>
<comment type="similarity">
    <text evidence="7">Belongs to the CobU/CobP family.</text>
</comment>
<evidence type="ECO:0000313" key="22">
    <source>
        <dbReference type="Proteomes" id="UP000217999"/>
    </source>
</evidence>
<dbReference type="InterPro" id="IPR027417">
    <property type="entry name" value="P-loop_NTPase"/>
</dbReference>